<reference evidence="1" key="1">
    <citation type="submission" date="2022-04" db="EMBL/GenBank/DDBJ databases">
        <title>Jade perch genome.</title>
        <authorList>
            <person name="Chao B."/>
        </authorList>
    </citation>
    <scope>NUCLEOTIDE SEQUENCE</scope>
    <source>
        <strain evidence="1">CB-2022</strain>
    </source>
</reference>
<comment type="caution">
    <text evidence="1">The sequence shown here is derived from an EMBL/GenBank/DDBJ whole genome shotgun (WGS) entry which is preliminary data.</text>
</comment>
<protein>
    <submittedName>
        <fullName evidence="1">Uncharacterized protein</fullName>
    </submittedName>
</protein>
<feature type="non-terminal residue" evidence="1">
    <location>
        <position position="1"/>
    </location>
</feature>
<dbReference type="EMBL" id="CM041534">
    <property type="protein sequence ID" value="KAI3373529.1"/>
    <property type="molecule type" value="Genomic_DNA"/>
</dbReference>
<dbReference type="Proteomes" id="UP000831701">
    <property type="component" value="Chromosome 4"/>
</dbReference>
<organism evidence="1 2">
    <name type="scientific">Scortum barcoo</name>
    <name type="common">barcoo grunter</name>
    <dbReference type="NCBI Taxonomy" id="214431"/>
    <lineage>
        <taxon>Eukaryota</taxon>
        <taxon>Metazoa</taxon>
        <taxon>Chordata</taxon>
        <taxon>Craniata</taxon>
        <taxon>Vertebrata</taxon>
        <taxon>Euteleostomi</taxon>
        <taxon>Actinopterygii</taxon>
        <taxon>Neopterygii</taxon>
        <taxon>Teleostei</taxon>
        <taxon>Neoteleostei</taxon>
        <taxon>Acanthomorphata</taxon>
        <taxon>Eupercaria</taxon>
        <taxon>Centrarchiformes</taxon>
        <taxon>Terapontoidei</taxon>
        <taxon>Terapontidae</taxon>
        <taxon>Scortum</taxon>
    </lineage>
</organism>
<keyword evidence="2" id="KW-1185">Reference proteome</keyword>
<proteinExistence type="predicted"/>
<evidence type="ECO:0000313" key="1">
    <source>
        <dbReference type="EMBL" id="KAI3373529.1"/>
    </source>
</evidence>
<sequence>PANKETATSDCRYSPALLAVCRHTVDEALERGASFFHTFLHFSIVARLSCHGSPSLQAGTPAKFASKRPDSQRTLTASSSSSDTREGQGQVIRSEGIMAASLNTRTQDMLRSALSFTAAAAAAAAVRTTRSAVKMSAGDVVCTGWLIKSPPEKKLKRFAWRKRWFVLRRGRMSGNPDVLEYYQSNTSKKPIRTIDLKECEVEMLNGQLRIKRDFHGKHLFVVKTSSRIFYLVAKTEEEMNGWISSISQICQFGCPEDAESSEEGFPHTPTSLQPSPDSSDRASVSSQLDSSHPPDYLFLSQCETGSASTSRHDSFSNSELSLEQKSSDDAVKDIIPSPLYADSSSSSISHACTSPSLFPHGRLANPPFSAPCPSMALPSSSSSPLHHCATSVFQFDKPYSSASFEATDDRQTPPPLPPKPNHLSEQLSDEGAHRQRAMSARHFSRTSFSSLDHFRIGDADSRLARNRRQSLNLPRLNVLRDQCYQDESYVPMASPSPTAVGVITAECDGYIPMSPMTFSFLSANSSVESSPTLSPLMRPPVDLAPPPIHRHLKPRLRRARPPPLDLRGLSTITECPTHLPLSRAMTESRFSMSCLPFERRLENGDNPRSEDTNCTGMQALHLFLSLAGVNASATATLGEKIKPRLFVTGFQFCIPVSCAEAMASHKVDELPRDTKNSASVSEQLSRCGPDDITEELQSDTTNATVKSQKSGKFRRTALTLLGVRKSICLLPSFFGGRSKNPNKWLSKKGITKSRTHDGLSKVSHDDSLRSGYTSAGDFEYHSQRDSAGDLHSSCHNECSHPAADQKSLTLTRQKRGLRGLFHSFKHHRNHRNVGLDKTEMIPMSSPCCKKEVPVVQDNADQYVTECLGSEPDVPDFADVTCDLSIGPECMEADAMVSERNMQQASPKSEIDDRMCDDETHEINLVATVSSEYEESSRGHSEPCLTLQVRSEPLLKSETPAGSSDQINLIFGDVASLKSFDSLTGCGDIIADQEDDSITESTVSGERSRNGGKRASCYLTYQGGGEEMASPEDLDEECLNDFWGNNASEEICYTCNQDHTDLTADLTSSHNMDLLNSNSAQQASGVDTSSIADVLTPQSEHQESVPNSDEGYYDSTTPGPEEGQEKTDRVQTERLPRDSYSGDALYELFAPDESLISPHYENKSKLPGSKQCEYLSEPVDVTNSTFVPEMNRLQISAEQYKVHDFLEMPSTCSKSSELAQNAAVRQEVGINKNCNLNSKPQVSGNKNNTGQDIFDDKGNVLVSTEKRTKSINAECEKRHSSISFGSTSDPDFETFCEPKEQHLEENKPVALPYRNINCQPPDCNSDLDDGQTVSFSQALVDYTKHSQMLSDLHNSVDDLETNPDFAPNMQALPTIVTFDVVDMHNEGEYDEQIHMELEEDISSPYQEFEESYLQKDAFAECDYQMLDMYEQNLISNTWTIASLPRHLGLTRVSQSMPNPLSLDRRSRSLDTEGLESNMPDTYRENRAAIVSCPEAEQESERDSSPYYKKNVLVSASEIRDRSSIMALSWQTRSELALSLPLTDGEITEEMQSQAKHKLFSSSSSSDSPNSNSQRLCSDASDRVPCDLTSQNTELCDRQCHLPLQSDTCLPHGTFVYSGMMEEVSGDVGEDVFRKAANLQSCNQCAKSRPGASGDGISHTGSPLKAGYLFPSRYLATRSKLRQRQWQQPNMKCRRRGGGRRRGGVKTNVMTVWSMVEKLKMEKRPWREENIDSSEAQQATDESEDGSSSESESEEQQCPRAQVNNSRCKKREPLVVTKPHRQLCRSPCLDRPSFSQSSTVQDFREDETSVGPGTKPASDREYQTKMDFALKLGYSGEQVETVLNKLGAAALINDVLAELVRLGNKVEPEVQPCSSAATSISRSPCVKETSPEVSVEEDSVDTFDNLRPIVIDGSNVAMSHGNKEVFSCRGIQLAVEWFLEKGHKDITVFVPAWRKEQSRPDALITDQEILRKLEKEKILVFTPSRRVQGRRVVCYDDRFIVKLAYDSDGIIVSNDNYRDLQNEKPEWKKFIEERLLMYSFVNDKFMPPDDPLGRHGPSLENFLRKRPVVPEHKKQPCPYGKKCTYGHKCKYYHPERVNQPQRSVADELRAFAKLSAVKTMSEGALAKCGTGPTTVKGDSSSEAKRVAPKRQSDPSIRSVACEPPEALSVVRKSETNSVPSLVSALSVPTMQPAKSHAAGALNTRSASSPVPGSLQFAHSSLEHISSVQYPPILVTNSHGASVTYSEQFPKYDSVSDHGYYSLHSDFSNMSMSSMHNVDSFCSMEHEHGVYQRNPSHCPEPCLSHSNSDSFSSYGDLYPSSVDSSLEESMKGQQQSPAQGRMQTFSHGFRHEALTRVQSYGPEEPKQGPRKQSGSHLAPHIQHVAVGARSSCPGDYPLTQNILPPLSSQPTRSLGMTRMDSISDSRLYDSNPMRQRRPPLCREQHASWDPLPCGSESYGYHSYPLSNSLMPCCERVMVRSMPDKMEQIWNSPWEMPSGVEHQERYVIPDHQYQTYRNLCNIFPAYVVHSVMEKNPHLTDPQQLAAVIVTKLRSCH</sequence>
<evidence type="ECO:0000313" key="2">
    <source>
        <dbReference type="Proteomes" id="UP000831701"/>
    </source>
</evidence>
<gene>
    <name evidence="1" type="ORF">L3Q82_022127</name>
</gene>
<accession>A0ACB8X0K8</accession>
<name>A0ACB8X0K8_9TELE</name>